<dbReference type="KEGG" id="mmar:MODMU_2981"/>
<evidence type="ECO:0000313" key="1">
    <source>
        <dbReference type="EMBL" id="CCH88408.1"/>
    </source>
</evidence>
<reference evidence="1 2" key="1">
    <citation type="journal article" date="2012" name="J. Bacteriol.">
        <title>Genome Sequence of Radiation-Resistant Modestobacter marinus Strain BC501, a Representative Actinobacterium That Thrives on Calcareous Stone Surfaces.</title>
        <authorList>
            <person name="Normand P."/>
            <person name="Gury J."/>
            <person name="Pujic P."/>
            <person name="Chouaia B."/>
            <person name="Crotti E."/>
            <person name="Brusetti L."/>
            <person name="Daffonchio D."/>
            <person name="Vacherie B."/>
            <person name="Barbe V."/>
            <person name="Medigue C."/>
            <person name="Calteau A."/>
            <person name="Ghodhbane-Gtari F."/>
            <person name="Essoussi I."/>
            <person name="Nouioui I."/>
            <person name="Abbassi-Ghozzi I."/>
            <person name="Gtari M."/>
        </authorList>
    </citation>
    <scope>NUCLEOTIDE SEQUENCE [LARGE SCALE GENOMIC DNA]</scope>
    <source>
        <strain evidence="2">BC 501</strain>
    </source>
</reference>
<keyword evidence="2" id="KW-1185">Reference proteome</keyword>
<dbReference type="AlphaFoldDB" id="I4EYE5"/>
<sequence length="55" mass="6047">MGGRTRVLADIQDGLDQADRFDRDTRHARGILAFAQLDHEARTGRRAGPGPSSTR</sequence>
<organism evidence="1 2">
    <name type="scientific">Modestobacter italicus (strain DSM 44449 / CECT 9708 / BC 501)</name>
    <dbReference type="NCBI Taxonomy" id="2732864"/>
    <lineage>
        <taxon>Bacteria</taxon>
        <taxon>Bacillati</taxon>
        <taxon>Actinomycetota</taxon>
        <taxon>Actinomycetes</taxon>
        <taxon>Geodermatophilales</taxon>
        <taxon>Geodermatophilaceae</taxon>
        <taxon>Modestobacter</taxon>
    </lineage>
</organism>
<accession>I4EYE5</accession>
<dbReference type="Proteomes" id="UP000006461">
    <property type="component" value="Chromosome"/>
</dbReference>
<evidence type="ECO:0000313" key="2">
    <source>
        <dbReference type="Proteomes" id="UP000006461"/>
    </source>
</evidence>
<name>I4EYE5_MODI5</name>
<gene>
    <name evidence="1" type="ordered locus">MODMU_2981</name>
</gene>
<dbReference type="EMBL" id="FO203431">
    <property type="protein sequence ID" value="CCH88408.1"/>
    <property type="molecule type" value="Genomic_DNA"/>
</dbReference>
<dbReference type="HOGENOM" id="CLU_3027331_0_0_11"/>
<protein>
    <submittedName>
        <fullName evidence="1">Transcriptional regulator, TetR family</fullName>
    </submittedName>
</protein>
<proteinExistence type="predicted"/>